<dbReference type="EMBL" id="JARJJS010000001">
    <property type="protein sequence ID" value="MDF4024641.1"/>
    <property type="molecule type" value="Genomic_DNA"/>
</dbReference>
<protein>
    <submittedName>
        <fullName evidence="2">Uncharacterized protein</fullName>
    </submittedName>
</protein>
<organism evidence="2 3">
    <name type="scientific">Luteibacter sahnii</name>
    <dbReference type="NCBI Taxonomy" id="3021977"/>
    <lineage>
        <taxon>Bacteria</taxon>
        <taxon>Pseudomonadati</taxon>
        <taxon>Pseudomonadota</taxon>
        <taxon>Gammaproteobacteria</taxon>
        <taxon>Lysobacterales</taxon>
        <taxon>Rhodanobacteraceae</taxon>
        <taxon>Luteibacter</taxon>
    </lineage>
</organism>
<feature type="signal peptide" evidence="1">
    <location>
        <begin position="1"/>
        <end position="17"/>
    </location>
</feature>
<proteinExistence type="predicted"/>
<evidence type="ECO:0000313" key="2">
    <source>
        <dbReference type="EMBL" id="MDF4024641.1"/>
    </source>
</evidence>
<keyword evidence="1" id="KW-0732">Signal</keyword>
<reference evidence="2 3" key="1">
    <citation type="journal article" date="2024" name="Curr. Microbiol.">
        <title>Luteibacter sahnii sp. nov., A Novel Yellow-Colored Xanthomonadin Pigment Producing Probiotic Bacterium from Healthy Rice Seed Microbiome.</title>
        <authorList>
            <person name="Jaiswal G."/>
            <person name="Rana R."/>
            <person name="Nayak P.K."/>
            <person name="Chouhan R."/>
            <person name="Gandhi S.G."/>
            <person name="Patel H.K."/>
            <person name="Patil P.B."/>
        </authorList>
    </citation>
    <scope>NUCLEOTIDE SEQUENCE [LARGE SCALE GENOMIC DNA]</scope>
    <source>
        <strain evidence="2 3">PPL201</strain>
    </source>
</reference>
<dbReference type="Proteomes" id="UP001528850">
    <property type="component" value="Unassembled WGS sequence"/>
</dbReference>
<evidence type="ECO:0000256" key="1">
    <source>
        <dbReference type="SAM" id="SignalP"/>
    </source>
</evidence>
<keyword evidence="3" id="KW-1185">Reference proteome</keyword>
<sequence>MKSLLLTLLVLSPLLNAQDAPASSTTTAKPSFWHRLGDAARDTGHRIGQEIQNPGSGRGDAFRPLSPGASELVGMFTPETSGTDGAGKILWPRVALTAEVWGEHQECWTFRAKIWTSETANHTERFEICKSSPVKVTNDIGQTGYAEPNRMMFATINGAMAVYTRPTTGSQGTEGPNPPDNLFVRRVPESLQQAQVPFLARLLMVTGFESHISGANHSARMWLAGYDPAGNRG</sequence>
<comment type="caution">
    <text evidence="2">The sequence shown here is derived from an EMBL/GenBank/DDBJ whole genome shotgun (WGS) entry which is preliminary data.</text>
</comment>
<name>A0ABT6B948_9GAMM</name>
<gene>
    <name evidence="2" type="ORF">P3W24_06680</name>
</gene>
<accession>A0ABT6B948</accession>
<feature type="chain" id="PRO_5047491819" evidence="1">
    <location>
        <begin position="18"/>
        <end position="233"/>
    </location>
</feature>
<evidence type="ECO:0000313" key="3">
    <source>
        <dbReference type="Proteomes" id="UP001528850"/>
    </source>
</evidence>